<comment type="subunit">
    <text evidence="11">Homodimer.</text>
</comment>
<evidence type="ECO:0000256" key="10">
    <source>
        <dbReference type="ARBA" id="ARBA00060965"/>
    </source>
</evidence>
<keyword evidence="2 11" id="KW-0963">Cytoplasm</keyword>
<dbReference type="InterPro" id="IPR002305">
    <property type="entry name" value="aa-tRNA-synth_Ic"/>
</dbReference>
<gene>
    <name evidence="11 13" type="primary">tyrS</name>
    <name evidence="13" type="ORF">QNI16_04810</name>
</gene>
<comment type="catalytic activity">
    <reaction evidence="9 11">
        <text>tRNA(Tyr) + L-tyrosine + ATP = L-tyrosyl-tRNA(Tyr) + AMP + diphosphate + H(+)</text>
        <dbReference type="Rhea" id="RHEA:10220"/>
        <dbReference type="Rhea" id="RHEA-COMP:9706"/>
        <dbReference type="Rhea" id="RHEA-COMP:9707"/>
        <dbReference type="ChEBI" id="CHEBI:15378"/>
        <dbReference type="ChEBI" id="CHEBI:30616"/>
        <dbReference type="ChEBI" id="CHEBI:33019"/>
        <dbReference type="ChEBI" id="CHEBI:58315"/>
        <dbReference type="ChEBI" id="CHEBI:78442"/>
        <dbReference type="ChEBI" id="CHEBI:78536"/>
        <dbReference type="ChEBI" id="CHEBI:456215"/>
        <dbReference type="EC" id="6.1.1.1"/>
    </reaction>
</comment>
<dbReference type="GO" id="GO:0042803">
    <property type="term" value="F:protein homodimerization activity"/>
    <property type="evidence" value="ECO:0007669"/>
    <property type="project" value="UniProtKB-ARBA"/>
</dbReference>
<feature type="binding site" evidence="11">
    <location>
        <position position="238"/>
    </location>
    <ligand>
        <name>ATP</name>
        <dbReference type="ChEBI" id="CHEBI:30616"/>
    </ligand>
</feature>
<dbReference type="SUPFAM" id="SSF52374">
    <property type="entry name" value="Nucleotidylyl transferase"/>
    <property type="match status" value="1"/>
</dbReference>
<dbReference type="Gene3D" id="3.10.290.10">
    <property type="entry name" value="RNA-binding S4 domain"/>
    <property type="match status" value="1"/>
</dbReference>
<evidence type="ECO:0000256" key="8">
    <source>
        <dbReference type="ARBA" id="ARBA00023146"/>
    </source>
</evidence>
<comment type="function">
    <text evidence="11">Catalyzes the attachment of tyrosine to tRNA(Tyr) in a two-step reaction: tyrosine is first activated by ATP to form Tyr-AMP and then transferred to the acceptor end of tRNA(Tyr).</text>
</comment>
<evidence type="ECO:0000313" key="13">
    <source>
        <dbReference type="EMBL" id="MDJ1479796.1"/>
    </source>
</evidence>
<dbReference type="GO" id="GO:0006437">
    <property type="term" value="P:tyrosyl-tRNA aminoacylation"/>
    <property type="evidence" value="ECO:0007669"/>
    <property type="project" value="UniProtKB-UniRule"/>
</dbReference>
<organism evidence="13 14">
    <name type="scientific">Xanthocytophaga flava</name>
    <dbReference type="NCBI Taxonomy" id="3048013"/>
    <lineage>
        <taxon>Bacteria</taxon>
        <taxon>Pseudomonadati</taxon>
        <taxon>Bacteroidota</taxon>
        <taxon>Cytophagia</taxon>
        <taxon>Cytophagales</taxon>
        <taxon>Rhodocytophagaceae</taxon>
        <taxon>Xanthocytophaga</taxon>
    </lineage>
</organism>
<dbReference type="NCBIfam" id="TIGR00234">
    <property type="entry name" value="tyrS"/>
    <property type="match status" value="1"/>
</dbReference>
<evidence type="ECO:0000256" key="6">
    <source>
        <dbReference type="ARBA" id="ARBA00022884"/>
    </source>
</evidence>
<evidence type="ECO:0000256" key="12">
    <source>
        <dbReference type="PROSITE-ProRule" id="PRU00182"/>
    </source>
</evidence>
<dbReference type="Gene3D" id="3.40.50.620">
    <property type="entry name" value="HUPs"/>
    <property type="match status" value="1"/>
</dbReference>
<reference evidence="13" key="1">
    <citation type="submission" date="2023-05" db="EMBL/GenBank/DDBJ databases">
        <authorList>
            <person name="Zhang X."/>
        </authorList>
    </citation>
    <scope>NUCLEOTIDE SEQUENCE</scope>
    <source>
        <strain evidence="13">YF14B1</strain>
    </source>
</reference>
<feature type="binding site" evidence="11">
    <location>
        <position position="38"/>
    </location>
    <ligand>
        <name>L-tyrosine</name>
        <dbReference type="ChEBI" id="CHEBI:58315"/>
    </ligand>
</feature>
<comment type="subcellular location">
    <subcellularLocation>
        <location evidence="1 11">Cytoplasm</location>
    </subcellularLocation>
</comment>
<dbReference type="FunFam" id="3.40.50.620:FF:000008">
    <property type="entry name" value="Tyrosine--tRNA ligase"/>
    <property type="match status" value="1"/>
</dbReference>
<sequence>MNKDAKINFIEELQWRGMLHDKMPGTDEQLAKEMTGGYIGFDPTAASLHIGNLATIMLLVHFQRAGHKPYALVGGATGMIGDPSGKSKERNLLDEDTLQANQAGIRKQLEKFLKFTGDNAAEMVNNYDWFKEIGFLEFLRTVGKHLTVNYMMSKDSVKNRLGEGKEGISFTEFSYQLLQGYDFYWLYKNKGVRLQMGGSDQWGNITTGTELIGRIDNGKAYALTAPLVTKADGQKFGKSEGGNVWLDPAKTSPYKFYQFWLNVSDEEVKRLIRVFTLLDKEVIETLEAEHAQDPGKRLLQKTLAKEITCMVHSEEDYQKAVEASEILFGKNTTDILTKTDEQTLLEVFEGVAKAQLSKEELTNTPNVLDFVFAVAEKQKSANEKPLFQSKGDARKLIQGNGVSINKLKVSDPAQAVDFPLLQNKYLLIQKGKDYCLVTIN</sequence>
<evidence type="ECO:0000256" key="7">
    <source>
        <dbReference type="ARBA" id="ARBA00022917"/>
    </source>
</evidence>
<feature type="binding site" evidence="11">
    <location>
        <position position="175"/>
    </location>
    <ligand>
        <name>L-tyrosine</name>
        <dbReference type="ChEBI" id="CHEBI:58315"/>
    </ligand>
</feature>
<dbReference type="HAMAP" id="MF_02006">
    <property type="entry name" value="Tyr_tRNA_synth_type1"/>
    <property type="match status" value="1"/>
</dbReference>
<dbReference type="RefSeq" id="WP_313976272.1">
    <property type="nucleotide sequence ID" value="NZ_JASJOS010000002.1"/>
</dbReference>
<dbReference type="GO" id="GO:0003723">
    <property type="term" value="F:RNA binding"/>
    <property type="evidence" value="ECO:0007669"/>
    <property type="project" value="UniProtKB-KW"/>
</dbReference>
<evidence type="ECO:0000256" key="3">
    <source>
        <dbReference type="ARBA" id="ARBA00022598"/>
    </source>
</evidence>
<keyword evidence="8 11" id="KW-0030">Aminoacyl-tRNA synthetase</keyword>
<dbReference type="InterPro" id="IPR024107">
    <property type="entry name" value="Tyr-tRNA-ligase_bac_1"/>
</dbReference>
<dbReference type="InterPro" id="IPR002307">
    <property type="entry name" value="Tyr-tRNA-ligase"/>
</dbReference>
<dbReference type="EC" id="6.1.1.1" evidence="11"/>
<feature type="short sequence motif" description="'KMSKS' region" evidence="11">
    <location>
        <begin position="235"/>
        <end position="239"/>
    </location>
</feature>
<evidence type="ECO:0000256" key="4">
    <source>
        <dbReference type="ARBA" id="ARBA00022741"/>
    </source>
</evidence>
<dbReference type="InterPro" id="IPR014729">
    <property type="entry name" value="Rossmann-like_a/b/a_fold"/>
</dbReference>
<keyword evidence="6 12" id="KW-0694">RNA-binding</keyword>
<dbReference type="EMBL" id="JASJOS010000002">
    <property type="protein sequence ID" value="MDJ1479796.1"/>
    <property type="molecule type" value="Genomic_DNA"/>
</dbReference>
<proteinExistence type="inferred from homology"/>
<dbReference type="FunFam" id="1.10.240.10:FF:000001">
    <property type="entry name" value="Tyrosine--tRNA ligase"/>
    <property type="match status" value="1"/>
</dbReference>
<evidence type="ECO:0000256" key="5">
    <source>
        <dbReference type="ARBA" id="ARBA00022840"/>
    </source>
</evidence>
<evidence type="ECO:0000256" key="11">
    <source>
        <dbReference type="HAMAP-Rule" id="MF_02006"/>
    </source>
</evidence>
<dbReference type="GO" id="GO:0005524">
    <property type="term" value="F:ATP binding"/>
    <property type="evidence" value="ECO:0007669"/>
    <property type="project" value="UniProtKB-UniRule"/>
</dbReference>
<evidence type="ECO:0000256" key="9">
    <source>
        <dbReference type="ARBA" id="ARBA00048248"/>
    </source>
</evidence>
<dbReference type="PROSITE" id="PS50889">
    <property type="entry name" value="S4"/>
    <property type="match status" value="1"/>
</dbReference>
<dbReference type="InterPro" id="IPR001412">
    <property type="entry name" value="aa-tRNA-synth_I_CS"/>
</dbReference>
<dbReference type="CDD" id="cd00165">
    <property type="entry name" value="S4"/>
    <property type="match status" value="1"/>
</dbReference>
<keyword evidence="5 11" id="KW-0067">ATP-binding</keyword>
<dbReference type="PROSITE" id="PS00178">
    <property type="entry name" value="AA_TRNA_LIGASE_I"/>
    <property type="match status" value="1"/>
</dbReference>
<dbReference type="Pfam" id="PF00579">
    <property type="entry name" value="tRNA-synt_1b"/>
    <property type="match status" value="1"/>
</dbReference>
<feature type="binding site" evidence="11">
    <location>
        <position position="179"/>
    </location>
    <ligand>
        <name>L-tyrosine</name>
        <dbReference type="ChEBI" id="CHEBI:58315"/>
    </ligand>
</feature>
<dbReference type="PANTHER" id="PTHR11766">
    <property type="entry name" value="TYROSYL-TRNA SYNTHETASE"/>
    <property type="match status" value="1"/>
</dbReference>
<accession>A0AAE3QJI8</accession>
<evidence type="ECO:0000256" key="2">
    <source>
        <dbReference type="ARBA" id="ARBA00022490"/>
    </source>
</evidence>
<dbReference type="GO" id="GO:0004831">
    <property type="term" value="F:tyrosine-tRNA ligase activity"/>
    <property type="evidence" value="ECO:0007669"/>
    <property type="project" value="UniProtKB-UniRule"/>
</dbReference>
<evidence type="ECO:0000313" key="14">
    <source>
        <dbReference type="Proteomes" id="UP001241110"/>
    </source>
</evidence>
<keyword evidence="4 11" id="KW-0547">Nucleotide-binding</keyword>
<dbReference type="CDD" id="cd00805">
    <property type="entry name" value="TyrRS_core"/>
    <property type="match status" value="1"/>
</dbReference>
<name>A0AAE3QJI8_9BACT</name>
<comment type="similarity">
    <text evidence="10 11">Belongs to the class-I aminoacyl-tRNA synthetase family. TyrS type 1 subfamily.</text>
</comment>
<dbReference type="PRINTS" id="PR01040">
    <property type="entry name" value="TRNASYNTHTYR"/>
</dbReference>
<keyword evidence="3 11" id="KW-0436">Ligase</keyword>
<feature type="short sequence motif" description="'HIGH' region" evidence="11">
    <location>
        <begin position="43"/>
        <end position="52"/>
    </location>
</feature>
<dbReference type="Gene3D" id="1.10.240.10">
    <property type="entry name" value="Tyrosyl-Transfer RNA Synthetase"/>
    <property type="match status" value="1"/>
</dbReference>
<comment type="caution">
    <text evidence="13">The sequence shown here is derived from an EMBL/GenBank/DDBJ whole genome shotgun (WGS) entry which is preliminary data.</text>
</comment>
<dbReference type="GO" id="GO:0005829">
    <property type="term" value="C:cytosol"/>
    <property type="evidence" value="ECO:0007669"/>
    <property type="project" value="TreeGrafter"/>
</dbReference>
<dbReference type="InterPro" id="IPR024088">
    <property type="entry name" value="Tyr-tRNA-ligase_bac-type"/>
</dbReference>
<evidence type="ECO:0000256" key="1">
    <source>
        <dbReference type="ARBA" id="ARBA00004496"/>
    </source>
</evidence>
<dbReference type="AlphaFoldDB" id="A0AAE3QJI8"/>
<dbReference type="Proteomes" id="UP001241110">
    <property type="component" value="Unassembled WGS sequence"/>
</dbReference>
<dbReference type="InterPro" id="IPR036986">
    <property type="entry name" value="S4_RNA-bd_sf"/>
</dbReference>
<dbReference type="SUPFAM" id="SSF55174">
    <property type="entry name" value="Alpha-L RNA-binding motif"/>
    <property type="match status" value="1"/>
</dbReference>
<dbReference type="PANTHER" id="PTHR11766:SF0">
    <property type="entry name" value="TYROSINE--TRNA LIGASE, MITOCHONDRIAL"/>
    <property type="match status" value="1"/>
</dbReference>
<protein>
    <recommendedName>
        <fullName evidence="11">Tyrosine--tRNA ligase</fullName>
        <ecNumber evidence="11">6.1.1.1</ecNumber>
    </recommendedName>
    <alternativeName>
        <fullName evidence="11">Tyrosyl-tRNA synthetase</fullName>
        <shortName evidence="11">TyrRS</shortName>
    </alternativeName>
</protein>
<keyword evidence="7 11" id="KW-0648">Protein biosynthesis</keyword>